<dbReference type="OrthoDB" id="10506660at2759"/>
<organism evidence="2 3">
    <name type="scientific">Dendrobium nobile</name>
    <name type="common">Orchid</name>
    <dbReference type="NCBI Taxonomy" id="94219"/>
    <lineage>
        <taxon>Eukaryota</taxon>
        <taxon>Viridiplantae</taxon>
        <taxon>Streptophyta</taxon>
        <taxon>Embryophyta</taxon>
        <taxon>Tracheophyta</taxon>
        <taxon>Spermatophyta</taxon>
        <taxon>Magnoliopsida</taxon>
        <taxon>Liliopsida</taxon>
        <taxon>Asparagales</taxon>
        <taxon>Orchidaceae</taxon>
        <taxon>Epidendroideae</taxon>
        <taxon>Malaxideae</taxon>
        <taxon>Dendrobiinae</taxon>
        <taxon>Dendrobium</taxon>
    </lineage>
</organism>
<dbReference type="AlphaFoldDB" id="A0A8T3CEY1"/>
<keyword evidence="3" id="KW-1185">Reference proteome</keyword>
<gene>
    <name evidence="2" type="ORF">KFK09_000512</name>
</gene>
<protein>
    <submittedName>
        <fullName evidence="2">Uncharacterized protein</fullName>
    </submittedName>
</protein>
<name>A0A8T3CEY1_DENNO</name>
<evidence type="ECO:0000313" key="3">
    <source>
        <dbReference type="Proteomes" id="UP000829196"/>
    </source>
</evidence>
<feature type="chain" id="PRO_5035806905" evidence="1">
    <location>
        <begin position="17"/>
        <end position="99"/>
    </location>
</feature>
<comment type="caution">
    <text evidence="2">The sequence shown here is derived from an EMBL/GenBank/DDBJ whole genome shotgun (WGS) entry which is preliminary data.</text>
</comment>
<evidence type="ECO:0000256" key="1">
    <source>
        <dbReference type="SAM" id="SignalP"/>
    </source>
</evidence>
<dbReference type="Proteomes" id="UP000829196">
    <property type="component" value="Unassembled WGS sequence"/>
</dbReference>
<keyword evidence="1" id="KW-0732">Signal</keyword>
<reference evidence="2" key="1">
    <citation type="journal article" date="2022" name="Front. Genet.">
        <title>Chromosome-Scale Assembly of the Dendrobium nobile Genome Provides Insights Into the Molecular Mechanism of the Biosynthesis of the Medicinal Active Ingredient of Dendrobium.</title>
        <authorList>
            <person name="Xu Q."/>
            <person name="Niu S.-C."/>
            <person name="Li K.-L."/>
            <person name="Zheng P.-J."/>
            <person name="Zhang X.-J."/>
            <person name="Jia Y."/>
            <person name="Liu Y."/>
            <person name="Niu Y.-X."/>
            <person name="Yu L.-H."/>
            <person name="Chen D.-F."/>
            <person name="Zhang G.-Q."/>
        </authorList>
    </citation>
    <scope>NUCLEOTIDE SEQUENCE</scope>
    <source>
        <tissue evidence="2">Leaf</tissue>
    </source>
</reference>
<feature type="signal peptide" evidence="1">
    <location>
        <begin position="1"/>
        <end position="16"/>
    </location>
</feature>
<proteinExistence type="predicted"/>
<dbReference type="EMBL" id="JAGYWB010000001">
    <property type="protein sequence ID" value="KAI0530963.1"/>
    <property type="molecule type" value="Genomic_DNA"/>
</dbReference>
<accession>A0A8T3CEY1</accession>
<sequence length="99" mass="11365">MPSNMLLLHLFQASFSLINIFHQYKDEINTPKFLKEVVMVCGFQVILNDGYDGDGCGKGNSWKLRQSRESCCDLGVHKGMICSGHCFRIYIYIYTHTHT</sequence>
<evidence type="ECO:0000313" key="2">
    <source>
        <dbReference type="EMBL" id="KAI0530963.1"/>
    </source>
</evidence>